<keyword evidence="2" id="KW-1185">Reference proteome</keyword>
<accession>A0A8J4VIX9</accession>
<dbReference type="EMBL" id="JRKL02005188">
    <property type="protein sequence ID" value="KAF3950954.1"/>
    <property type="molecule type" value="Genomic_DNA"/>
</dbReference>
<sequence>MSHGFPKFIYKSKKDEKAKVVENNTKLSQRRMKRLK</sequence>
<evidence type="ECO:0000313" key="1">
    <source>
        <dbReference type="EMBL" id="KAF3950954.1"/>
    </source>
</evidence>
<comment type="caution">
    <text evidence="1">The sequence shown here is derived from an EMBL/GenBank/DDBJ whole genome shotgun (WGS) entry which is preliminary data.</text>
</comment>
<protein>
    <submittedName>
        <fullName evidence="1">Uncharacterized protein</fullName>
    </submittedName>
</protein>
<gene>
    <name evidence="1" type="ORF">CMV_023345</name>
</gene>
<reference evidence="1" key="1">
    <citation type="submission" date="2020-03" db="EMBL/GenBank/DDBJ databases">
        <title>Castanea mollissima Vanexum genome sequencing.</title>
        <authorList>
            <person name="Staton M."/>
        </authorList>
    </citation>
    <scope>NUCLEOTIDE SEQUENCE</scope>
    <source>
        <tissue evidence="1">Leaf</tissue>
    </source>
</reference>
<proteinExistence type="predicted"/>
<feature type="non-terminal residue" evidence="1">
    <location>
        <position position="1"/>
    </location>
</feature>
<dbReference type="AlphaFoldDB" id="A0A8J4VIX9"/>
<organism evidence="1 2">
    <name type="scientific">Castanea mollissima</name>
    <name type="common">Chinese chestnut</name>
    <dbReference type="NCBI Taxonomy" id="60419"/>
    <lineage>
        <taxon>Eukaryota</taxon>
        <taxon>Viridiplantae</taxon>
        <taxon>Streptophyta</taxon>
        <taxon>Embryophyta</taxon>
        <taxon>Tracheophyta</taxon>
        <taxon>Spermatophyta</taxon>
        <taxon>Magnoliopsida</taxon>
        <taxon>eudicotyledons</taxon>
        <taxon>Gunneridae</taxon>
        <taxon>Pentapetalae</taxon>
        <taxon>rosids</taxon>
        <taxon>fabids</taxon>
        <taxon>Fagales</taxon>
        <taxon>Fagaceae</taxon>
        <taxon>Castanea</taxon>
    </lineage>
</organism>
<name>A0A8J4VIX9_9ROSI</name>
<dbReference type="Proteomes" id="UP000737018">
    <property type="component" value="Unassembled WGS sequence"/>
</dbReference>
<evidence type="ECO:0000313" key="2">
    <source>
        <dbReference type="Proteomes" id="UP000737018"/>
    </source>
</evidence>